<dbReference type="EMBL" id="JANPWB010000006">
    <property type="protein sequence ID" value="KAJ1178875.1"/>
    <property type="molecule type" value="Genomic_DNA"/>
</dbReference>
<feature type="region of interest" description="Disordered" evidence="1">
    <location>
        <begin position="115"/>
        <end position="135"/>
    </location>
</feature>
<evidence type="ECO:0000313" key="2">
    <source>
        <dbReference type="EMBL" id="KAJ1178875.1"/>
    </source>
</evidence>
<feature type="region of interest" description="Disordered" evidence="1">
    <location>
        <begin position="164"/>
        <end position="201"/>
    </location>
</feature>
<dbReference type="AlphaFoldDB" id="A0AAV7TRP0"/>
<reference evidence="2" key="1">
    <citation type="journal article" date="2022" name="bioRxiv">
        <title>Sequencing and chromosome-scale assembly of the giantPleurodeles waltlgenome.</title>
        <authorList>
            <person name="Brown T."/>
            <person name="Elewa A."/>
            <person name="Iarovenko S."/>
            <person name="Subramanian E."/>
            <person name="Araus A.J."/>
            <person name="Petzold A."/>
            <person name="Susuki M."/>
            <person name="Suzuki K.-i.T."/>
            <person name="Hayashi T."/>
            <person name="Toyoda A."/>
            <person name="Oliveira C."/>
            <person name="Osipova E."/>
            <person name="Leigh N.D."/>
            <person name="Simon A."/>
            <person name="Yun M.H."/>
        </authorList>
    </citation>
    <scope>NUCLEOTIDE SEQUENCE</scope>
    <source>
        <strain evidence="2">20211129_DDA</strain>
        <tissue evidence="2">Liver</tissue>
    </source>
</reference>
<accession>A0AAV7TRP0</accession>
<protein>
    <submittedName>
        <fullName evidence="2">Uncharacterized protein</fullName>
    </submittedName>
</protein>
<name>A0AAV7TRP0_PLEWA</name>
<organism evidence="2 3">
    <name type="scientific">Pleurodeles waltl</name>
    <name type="common">Iberian ribbed newt</name>
    <dbReference type="NCBI Taxonomy" id="8319"/>
    <lineage>
        <taxon>Eukaryota</taxon>
        <taxon>Metazoa</taxon>
        <taxon>Chordata</taxon>
        <taxon>Craniata</taxon>
        <taxon>Vertebrata</taxon>
        <taxon>Euteleostomi</taxon>
        <taxon>Amphibia</taxon>
        <taxon>Batrachia</taxon>
        <taxon>Caudata</taxon>
        <taxon>Salamandroidea</taxon>
        <taxon>Salamandridae</taxon>
        <taxon>Pleurodelinae</taxon>
        <taxon>Pleurodeles</taxon>
    </lineage>
</organism>
<evidence type="ECO:0000313" key="3">
    <source>
        <dbReference type="Proteomes" id="UP001066276"/>
    </source>
</evidence>
<comment type="caution">
    <text evidence="2">The sequence shown here is derived from an EMBL/GenBank/DDBJ whole genome shotgun (WGS) entry which is preliminary data.</text>
</comment>
<proteinExistence type="predicted"/>
<sequence length="244" mass="26404">MLIFKSGKSGASRFRRAAPAAQLQPFPPPHDRLLEARSLGAVHKAAVRVYQPDRQEISPHRGGMPPQSVPGCLRPRWGALTCSPSRGGHSSPSGRASSQLLMCLSLHGAVVSPHAVLKRERGGREGAAGTPRLRSVLQRRSPVGRVHVSKLICRWGAPPLTRSCPAAVEGGPDSLGAQSRPRPPPFSRPDAGLRPGPSARSALPWLRSMHSELWTSEHEHRTMRVAVRQACKLPHFLDAASHKQ</sequence>
<keyword evidence="3" id="KW-1185">Reference proteome</keyword>
<dbReference type="Proteomes" id="UP001066276">
    <property type="component" value="Chromosome 3_2"/>
</dbReference>
<gene>
    <name evidence="2" type="ORF">NDU88_004117</name>
</gene>
<evidence type="ECO:0000256" key="1">
    <source>
        <dbReference type="SAM" id="MobiDB-lite"/>
    </source>
</evidence>